<comment type="caution">
    <text evidence="1">The sequence shown here is derived from an EMBL/GenBank/DDBJ whole genome shotgun (WGS) entry which is preliminary data.</text>
</comment>
<protein>
    <submittedName>
        <fullName evidence="1">Uncharacterized protein</fullName>
    </submittedName>
</protein>
<sequence length="370" mass="41842">MKHPSPNNNYVLQPSFNMNYMQQPIPNLKDISDPTTTINMIAQSSMNMGQDREVQMVGGQNPGIQNVGNQNGLIVVLEIANQNYNQNGNGNVVEARAEGNGNRNNGNQIRCYNYRGLGHCARNYTVRLRRRGVAYLYTQLLIAQKEEARIQLQDKEFDLMVATAETEEIEEVNANCILMANLQQASTSGTQTNKAPVYDSDGSDEVHQYEDCYDNEIFNMFTQEEQYTKLLEPISEPNLVQQDDSNVIPENSSMAPNGGEIEQHPATVEETHAYFESLYKNLVIEVEKVNMVNLNMKETSAHLTTKLSRYKGKGNCFELNQEKFDKLKSSYKKSVYQEQCFTKKINALHLSSGKIITALNEEIANLNNQL</sequence>
<accession>A0ABQ5FVW8</accession>
<dbReference type="EMBL" id="BQNB010017818">
    <property type="protein sequence ID" value="GJT67531.1"/>
    <property type="molecule type" value="Genomic_DNA"/>
</dbReference>
<proteinExistence type="predicted"/>
<dbReference type="Proteomes" id="UP001151760">
    <property type="component" value="Unassembled WGS sequence"/>
</dbReference>
<name>A0ABQ5FVW8_9ASTR</name>
<keyword evidence="2" id="KW-1185">Reference proteome</keyword>
<organism evidence="1 2">
    <name type="scientific">Tanacetum coccineum</name>
    <dbReference type="NCBI Taxonomy" id="301880"/>
    <lineage>
        <taxon>Eukaryota</taxon>
        <taxon>Viridiplantae</taxon>
        <taxon>Streptophyta</taxon>
        <taxon>Embryophyta</taxon>
        <taxon>Tracheophyta</taxon>
        <taxon>Spermatophyta</taxon>
        <taxon>Magnoliopsida</taxon>
        <taxon>eudicotyledons</taxon>
        <taxon>Gunneridae</taxon>
        <taxon>Pentapetalae</taxon>
        <taxon>asterids</taxon>
        <taxon>campanulids</taxon>
        <taxon>Asterales</taxon>
        <taxon>Asteraceae</taxon>
        <taxon>Asteroideae</taxon>
        <taxon>Anthemideae</taxon>
        <taxon>Anthemidinae</taxon>
        <taxon>Tanacetum</taxon>
    </lineage>
</organism>
<evidence type="ECO:0000313" key="2">
    <source>
        <dbReference type="Proteomes" id="UP001151760"/>
    </source>
</evidence>
<reference evidence="1" key="2">
    <citation type="submission" date="2022-01" db="EMBL/GenBank/DDBJ databases">
        <authorList>
            <person name="Yamashiro T."/>
            <person name="Shiraishi A."/>
            <person name="Satake H."/>
            <person name="Nakayama K."/>
        </authorList>
    </citation>
    <scope>NUCLEOTIDE SEQUENCE</scope>
</reference>
<evidence type="ECO:0000313" key="1">
    <source>
        <dbReference type="EMBL" id="GJT67531.1"/>
    </source>
</evidence>
<gene>
    <name evidence="1" type="ORF">Tco_1019011</name>
</gene>
<reference evidence="1" key="1">
    <citation type="journal article" date="2022" name="Int. J. Mol. Sci.">
        <title>Draft Genome of Tanacetum Coccineum: Genomic Comparison of Closely Related Tanacetum-Family Plants.</title>
        <authorList>
            <person name="Yamashiro T."/>
            <person name="Shiraishi A."/>
            <person name="Nakayama K."/>
            <person name="Satake H."/>
        </authorList>
    </citation>
    <scope>NUCLEOTIDE SEQUENCE</scope>
</reference>